<feature type="compositionally biased region" description="Polar residues" evidence="2">
    <location>
        <begin position="484"/>
        <end position="493"/>
    </location>
</feature>
<organism evidence="4 5">
    <name type="scientific">Ceraceosorus guamensis</name>
    <dbReference type="NCBI Taxonomy" id="1522189"/>
    <lineage>
        <taxon>Eukaryota</taxon>
        <taxon>Fungi</taxon>
        <taxon>Dikarya</taxon>
        <taxon>Basidiomycota</taxon>
        <taxon>Ustilaginomycotina</taxon>
        <taxon>Exobasidiomycetes</taxon>
        <taxon>Ceraceosorales</taxon>
        <taxon>Ceraceosoraceae</taxon>
        <taxon>Ceraceosorus</taxon>
    </lineage>
</organism>
<dbReference type="InterPro" id="IPR000219">
    <property type="entry name" value="DH_dom"/>
</dbReference>
<name>A0A316VXK6_9BASI</name>
<feature type="compositionally biased region" description="Polar residues" evidence="2">
    <location>
        <begin position="123"/>
        <end position="154"/>
    </location>
</feature>
<gene>
    <name evidence="4" type="ORF">IE81DRAFT_197405</name>
</gene>
<dbReference type="GO" id="GO:0005737">
    <property type="term" value="C:cytoplasm"/>
    <property type="evidence" value="ECO:0007669"/>
    <property type="project" value="TreeGrafter"/>
</dbReference>
<feature type="region of interest" description="Disordered" evidence="2">
    <location>
        <begin position="1031"/>
        <end position="1149"/>
    </location>
</feature>
<feature type="compositionally biased region" description="Polar residues" evidence="2">
    <location>
        <begin position="38"/>
        <end position="49"/>
    </location>
</feature>
<feature type="region of interest" description="Disordered" evidence="2">
    <location>
        <begin position="1"/>
        <end position="226"/>
    </location>
</feature>
<dbReference type="Gene3D" id="1.20.1270.60">
    <property type="entry name" value="Arfaptin homology (AH) domain/BAR domain"/>
    <property type="match status" value="1"/>
</dbReference>
<dbReference type="STRING" id="1522189.A0A316VXK6"/>
<feature type="region of interest" description="Disordered" evidence="2">
    <location>
        <begin position="302"/>
        <end position="727"/>
    </location>
</feature>
<dbReference type="PROSITE" id="PS00741">
    <property type="entry name" value="DH_1"/>
    <property type="match status" value="1"/>
</dbReference>
<feature type="compositionally biased region" description="Basic and acidic residues" evidence="2">
    <location>
        <begin position="10"/>
        <end position="19"/>
    </location>
</feature>
<dbReference type="InParanoid" id="A0A316VXK6"/>
<feature type="coiled-coil region" evidence="1">
    <location>
        <begin position="1603"/>
        <end position="1630"/>
    </location>
</feature>
<feature type="region of interest" description="Disordered" evidence="2">
    <location>
        <begin position="1262"/>
        <end position="1286"/>
    </location>
</feature>
<feature type="compositionally biased region" description="Polar residues" evidence="2">
    <location>
        <begin position="1635"/>
        <end position="1646"/>
    </location>
</feature>
<feature type="compositionally biased region" description="Polar residues" evidence="2">
    <location>
        <begin position="1945"/>
        <end position="1954"/>
    </location>
</feature>
<dbReference type="InterPro" id="IPR035899">
    <property type="entry name" value="DBL_dom_sf"/>
</dbReference>
<feature type="compositionally biased region" description="Pro residues" evidence="2">
    <location>
        <begin position="1369"/>
        <end position="1379"/>
    </location>
</feature>
<feature type="compositionally biased region" description="Basic and acidic residues" evidence="2">
    <location>
        <begin position="2075"/>
        <end position="2093"/>
    </location>
</feature>
<feature type="compositionally biased region" description="Polar residues" evidence="2">
    <location>
        <begin position="589"/>
        <end position="611"/>
    </location>
</feature>
<proteinExistence type="predicted"/>
<dbReference type="PANTHER" id="PTHR22834:SF20">
    <property type="entry name" value="SH3 DOMAIN-CONTAINING PROTEIN"/>
    <property type="match status" value="1"/>
</dbReference>
<feature type="compositionally biased region" description="Polar residues" evidence="2">
    <location>
        <begin position="378"/>
        <end position="391"/>
    </location>
</feature>
<sequence length="2183" mass="229929">MSKPPPFAASREHAGKFGEEAQIDQDDVPKGADDLSAGNLTKASGSSLTLAHPYSTRRPSAASIYSNSSGRRSSHGRQRSPYRNPASPPTTPLGTKSSRSKILASSAVASVEGSRWPSGDLPSPNSSIQSHRDSPSSATGDHQPQIPNESTTRASGPRPSSKASTRGRRVASAGDADPISRALPEEEVPPVPSLRPQRVQGPASSSRSSPLSVGATSIPASPGSRWIPTASASMFDLAHSDKGRLRSGQADAAATLASSASADVLHGHTGHVVETSPGNEGTGAGSSAIKSTLRSRLFGLRKAKVTNGVPQADTRTHLDDSGSPSSSMSASSSSQSTSRLAAAEALQIAVATTPEAEQKSEARTAPTYPPPPVPAMANSQSQPDQLANANHISEGVQGPATNGLRSSTPQSGSALTHPFGAAASLARSESSSSRSRESIGAEIEGGAGADEAYSHISRRSLGRLQEHTPYEYDAGPSEAMLSASHPSEGSSPATPFFPADSSFLRLQDRSRTGRGEESMTSNGTHAVSSAALAPAAVIRNEALDRTPRARERSGSMGDRGSPRPQLGGRRPGTAEGSPRNDARLRPQSMGASPMQSPISEDSLSETRLSRSNSKRHSRRESAGSYRSLAASIAAPLPRTSSLRNTQDVLSDTPGRPSLPRRSSSTTPTTPRSPLSATRTLDSPRTKLLPMQGSSSTLSLHEAEPSSPISPASTSPSTRPSKMPGAVAALAARFENAAALRPALNGRAQHSSAPPAQGQTHDPLPSTGQAEPSLGASVSSIRARLGAFPALGPRFGSGHHVNAPSPVPEEDSTSASHAPGSSQTSQDTPHLHSVLGHPLPLNRAETLEDQSSRTSHSGSTAPASRLASPGMGPSENRRPALPQKNALRARAVAGSNQFGANAESGSAISAADEPESNGCSAEDAPLSPVRNSLETFAPTLDALGFSPRGEDVAFDHASASAVSVGSPASSQTGFPPWHQGVQLQPAPTPKKGAHRLSKQSPQLSVGSSVESPVAPPVPAKAAIDEPVELLDGLDTSSQPNILEKHSQTSLTPGSQDGSSTSWRTLRKVSPSEVLGSKRKPGPSRPSSAHGDSDLTVEVGTVSAKKKSSKRWPFSSKDSPDGAVTPDTISPGSFFGRSLRTRRPTEPSRPQIRRVFDSPQEEDGESGVIQAKSSMPLLRRRTSEGSEVSLGQYPSSATTDAQITQTMEQTSSAPLSPRDELSPELRRLLRRRNVISELVETEKSYASDLAVVRDIYLARARARCGVPSPSGVTPVQSPGSMFSTPVSASSSSVFLPQKSASNVASPAVGTQRMVSTSAGDAARASNYSHHSVSTTGGATTNSRSSVHSSNPSHRSSVYTVSSQTSNTSDTHPPPPPLPATPPMLLGTSAPPSVSSVATSGTSNALTKTGSSVTLMGSPSDTPPIPGRPAVSVLTGGPLSAASGSSFLSTSTVGAADAPLSPIDIRIIFAHLEQCAAFADEMVAQLQGAKGTMAASASAPLTESEDVQDDQIGQFFLKMMPRIESIYSAYCSRHEASISRLQELTLSSSKASVFLKECTEAARVHTNAWDLASLLIKPVQRVLKYPLLIQQILTSTPASHPDEPNLRAALMEIQQVADNINEVKKRKDLVENILTGKSAPNMQRTASSTKRPKRKSDKAKHVLVGPSIEPITDDYVRLSAQLHTLRRNVHRFTRHCLDWSRAQKNAYESEIALTFQIGSVYRLGLDAAAIQEEAGAETPDTRQSAACEMLRGLVNGPWRQMDNDIRSTILPMTQRIEQMFDNPIAVLAKRDERESDYQRYRAALAKSDKIPDKKLVDSANAFVALHAQLLDELPQFIYGVQTLLDIGVQAFARLQATHHLQAKRARLAYWSEHAYASNELAIHPGTQDLTLRHVQTVRVFWHAHEEAASLAETLVIANRDQASLQEPAQPQDRVIAAADDGRQITSYDPQLATSSRPSGPALLAPPGTSGRRPSGVAGLMRSLSGNFSREHSPTGEKVPPLPSGASALAAASRTADHARVADQPPALSLTFKSGSSSRDSWFVLSGDANSLPFLSPPAEGGPQLEPYDLSPAQTTKPLPDEPKAEDMPPSVEESRARPMPQNRHKMRVIALLTAQAESPLRDPAGRLGWPWLAFAPGDNIAVLSFDKSDEAVLAFGRGADGTLGWAERDLFVEIRDSSSTTHDVEG</sequence>
<feature type="compositionally biased region" description="Low complexity" evidence="2">
    <location>
        <begin position="1339"/>
        <end position="1355"/>
    </location>
</feature>
<dbReference type="PROSITE" id="PS50010">
    <property type="entry name" value="DH_2"/>
    <property type="match status" value="1"/>
</dbReference>
<dbReference type="Proteomes" id="UP000245783">
    <property type="component" value="Unassembled WGS sequence"/>
</dbReference>
<dbReference type="SUPFAM" id="SSF48065">
    <property type="entry name" value="DBL homology domain (DH-domain)"/>
    <property type="match status" value="1"/>
</dbReference>
<feature type="compositionally biased region" description="Polar residues" evidence="2">
    <location>
        <begin position="812"/>
        <end position="827"/>
    </location>
</feature>
<dbReference type="SUPFAM" id="SSF103657">
    <property type="entry name" value="BAR/IMD domain-like"/>
    <property type="match status" value="1"/>
</dbReference>
<dbReference type="InterPro" id="IPR001331">
    <property type="entry name" value="GDS_CDC24_CS"/>
</dbReference>
<feature type="domain" description="DH" evidence="3">
    <location>
        <begin position="1228"/>
        <end position="1620"/>
    </location>
</feature>
<dbReference type="RefSeq" id="XP_025368181.1">
    <property type="nucleotide sequence ID" value="XM_025510849.1"/>
</dbReference>
<feature type="compositionally biased region" description="Polar residues" evidence="2">
    <location>
        <begin position="747"/>
        <end position="776"/>
    </location>
</feature>
<dbReference type="Gene3D" id="1.20.900.10">
    <property type="entry name" value="Dbl homology (DH) domain"/>
    <property type="match status" value="2"/>
</dbReference>
<feature type="region of interest" description="Disordered" evidence="2">
    <location>
        <begin position="2050"/>
        <end position="2097"/>
    </location>
</feature>
<feature type="compositionally biased region" description="Basic and acidic residues" evidence="2">
    <location>
        <begin position="506"/>
        <end position="517"/>
    </location>
</feature>
<dbReference type="GO" id="GO:0032955">
    <property type="term" value="P:regulation of division septum assembly"/>
    <property type="evidence" value="ECO:0007669"/>
    <property type="project" value="TreeGrafter"/>
</dbReference>
<reference evidence="4 5" key="1">
    <citation type="journal article" date="2018" name="Mol. Biol. Evol.">
        <title>Broad Genomic Sampling Reveals a Smut Pathogenic Ancestry of the Fungal Clade Ustilaginomycotina.</title>
        <authorList>
            <person name="Kijpornyongpan T."/>
            <person name="Mondo S.J."/>
            <person name="Barry K."/>
            <person name="Sandor L."/>
            <person name="Lee J."/>
            <person name="Lipzen A."/>
            <person name="Pangilinan J."/>
            <person name="LaButti K."/>
            <person name="Hainaut M."/>
            <person name="Henrissat B."/>
            <person name="Grigoriev I.V."/>
            <person name="Spatafora J.W."/>
            <person name="Aime M.C."/>
        </authorList>
    </citation>
    <scope>NUCLEOTIDE SEQUENCE [LARGE SCALE GENOMIC DNA]</scope>
    <source>
        <strain evidence="4 5">MCA 4658</strain>
    </source>
</reference>
<accession>A0A316VXK6</accession>
<evidence type="ECO:0000313" key="4">
    <source>
        <dbReference type="EMBL" id="PWN41021.1"/>
    </source>
</evidence>
<feature type="compositionally biased region" description="Polar residues" evidence="2">
    <location>
        <begin position="638"/>
        <end position="649"/>
    </location>
</feature>
<dbReference type="OrthoDB" id="10256089at2759"/>
<evidence type="ECO:0000259" key="3">
    <source>
        <dbReference type="PROSITE" id="PS50010"/>
    </source>
</evidence>
<dbReference type="GeneID" id="37032719"/>
<evidence type="ECO:0000256" key="2">
    <source>
        <dbReference type="SAM" id="MobiDB-lite"/>
    </source>
</evidence>
<feature type="compositionally biased region" description="Low complexity" evidence="2">
    <location>
        <begin position="526"/>
        <end position="537"/>
    </location>
</feature>
<feature type="region of interest" description="Disordered" evidence="2">
    <location>
        <begin position="1312"/>
        <end position="1422"/>
    </location>
</feature>
<protein>
    <recommendedName>
        <fullName evidence="3">DH domain-containing protein</fullName>
    </recommendedName>
</protein>
<dbReference type="CDD" id="cd00160">
    <property type="entry name" value="RhoGEF"/>
    <property type="match status" value="1"/>
</dbReference>
<feature type="region of interest" description="Disordered" evidence="2">
    <location>
        <begin position="795"/>
        <end position="879"/>
    </location>
</feature>
<feature type="region of interest" description="Disordered" evidence="2">
    <location>
        <begin position="1634"/>
        <end position="1657"/>
    </location>
</feature>
<feature type="compositionally biased region" description="Polar residues" evidence="2">
    <location>
        <begin position="851"/>
        <end position="861"/>
    </location>
</feature>
<keyword evidence="5" id="KW-1185">Reference proteome</keyword>
<feature type="compositionally biased region" description="Low complexity" evidence="2">
    <location>
        <begin position="704"/>
        <end position="727"/>
    </location>
</feature>
<feature type="compositionally biased region" description="Polar residues" evidence="2">
    <location>
        <begin position="399"/>
        <end position="414"/>
    </location>
</feature>
<dbReference type="InterPro" id="IPR027267">
    <property type="entry name" value="AH/BAR_dom_sf"/>
</dbReference>
<dbReference type="EMBL" id="KZ819401">
    <property type="protein sequence ID" value="PWN41021.1"/>
    <property type="molecule type" value="Genomic_DNA"/>
</dbReference>
<feature type="compositionally biased region" description="Basic and acidic residues" evidence="2">
    <location>
        <begin position="541"/>
        <end position="553"/>
    </location>
</feature>
<dbReference type="GO" id="GO:0031991">
    <property type="term" value="P:regulation of actomyosin contractile ring contraction"/>
    <property type="evidence" value="ECO:0007669"/>
    <property type="project" value="TreeGrafter"/>
</dbReference>
<feature type="compositionally biased region" description="Low complexity" evidence="2">
    <location>
        <begin position="420"/>
        <end position="433"/>
    </location>
</feature>
<feature type="region of interest" description="Disordered" evidence="2">
    <location>
        <begin position="745"/>
        <end position="776"/>
    </location>
</feature>
<feature type="compositionally biased region" description="Polar residues" evidence="2">
    <location>
        <begin position="1323"/>
        <end position="1338"/>
    </location>
</feature>
<feature type="compositionally biased region" description="Polar residues" evidence="2">
    <location>
        <begin position="1356"/>
        <end position="1368"/>
    </location>
</feature>
<feature type="region of interest" description="Disordered" evidence="2">
    <location>
        <begin position="1945"/>
        <end position="2018"/>
    </location>
</feature>
<dbReference type="Pfam" id="PF00621">
    <property type="entry name" value="RhoGEF"/>
    <property type="match status" value="1"/>
</dbReference>
<feature type="region of interest" description="Disordered" evidence="2">
    <location>
        <begin position="268"/>
        <end position="288"/>
    </location>
</feature>
<dbReference type="PANTHER" id="PTHR22834">
    <property type="entry name" value="NUCLEAR FUSION PROTEIN FUS2"/>
    <property type="match status" value="1"/>
</dbReference>
<feature type="compositionally biased region" description="Polar residues" evidence="2">
    <location>
        <begin position="1268"/>
        <end position="1277"/>
    </location>
</feature>
<keyword evidence="1" id="KW-0175">Coiled coil</keyword>
<feature type="region of interest" description="Disordered" evidence="2">
    <location>
        <begin position="962"/>
        <end position="1016"/>
    </location>
</feature>
<feature type="compositionally biased region" description="Polar residues" evidence="2">
    <location>
        <begin position="1046"/>
        <end position="1062"/>
    </location>
</feature>
<feature type="compositionally biased region" description="Polar residues" evidence="2">
    <location>
        <begin position="1401"/>
        <end position="1417"/>
    </location>
</feature>
<evidence type="ECO:0000256" key="1">
    <source>
        <dbReference type="SAM" id="Coils"/>
    </source>
</evidence>
<dbReference type="GO" id="GO:0005085">
    <property type="term" value="F:guanyl-nucleotide exchange factor activity"/>
    <property type="evidence" value="ECO:0007669"/>
    <property type="project" value="InterPro"/>
</dbReference>
<feature type="compositionally biased region" description="Low complexity" evidence="2">
    <location>
        <begin position="1380"/>
        <end position="1400"/>
    </location>
</feature>
<feature type="region of interest" description="Disordered" evidence="2">
    <location>
        <begin position="902"/>
        <end position="925"/>
    </location>
</feature>
<feature type="region of interest" description="Disordered" evidence="2">
    <location>
        <begin position="1176"/>
        <end position="1195"/>
    </location>
</feature>
<dbReference type="GO" id="GO:0035556">
    <property type="term" value="P:intracellular signal transduction"/>
    <property type="evidence" value="ECO:0007669"/>
    <property type="project" value="InterPro"/>
</dbReference>
<dbReference type="SMART" id="SM00325">
    <property type="entry name" value="RhoGEF"/>
    <property type="match status" value="1"/>
</dbReference>
<feature type="compositionally biased region" description="Low complexity" evidence="2">
    <location>
        <begin position="652"/>
        <end position="679"/>
    </location>
</feature>
<evidence type="ECO:0000313" key="5">
    <source>
        <dbReference type="Proteomes" id="UP000245783"/>
    </source>
</evidence>
<dbReference type="InterPro" id="IPR051492">
    <property type="entry name" value="Dynamin-Rho_GEF"/>
</dbReference>
<feature type="compositionally biased region" description="Low complexity" evidence="2">
    <location>
        <begin position="321"/>
        <end position="351"/>
    </location>
</feature>